<reference evidence="2" key="1">
    <citation type="submission" date="2022-10" db="EMBL/GenBank/DDBJ databases">
        <title>Genome sequences of endogenous nimaviruses in decapod crustaceans.</title>
        <authorList>
            <person name="Kawato S."/>
            <person name="Nozaki R."/>
            <person name="Kondo H."/>
            <person name="Hirono I."/>
        </authorList>
    </citation>
    <scope>NUCLEOTIDE SEQUENCE</scope>
    <source>
        <strain evidence="2">Okinawa2016</strain>
    </source>
</reference>
<feature type="region of interest" description="Disordered" evidence="1">
    <location>
        <begin position="843"/>
        <end position="926"/>
    </location>
</feature>
<feature type="compositionally biased region" description="Low complexity" evidence="1">
    <location>
        <begin position="867"/>
        <end position="891"/>
    </location>
</feature>
<accession>A0A9C7F6S1</accession>
<feature type="compositionally biased region" description="Acidic residues" evidence="1">
    <location>
        <begin position="851"/>
        <end position="866"/>
    </location>
</feature>
<dbReference type="EMBL" id="LC738874">
    <property type="protein sequence ID" value="BDT62396.1"/>
    <property type="molecule type" value="Genomic_DNA"/>
</dbReference>
<feature type="compositionally biased region" description="Polar residues" evidence="1">
    <location>
        <begin position="803"/>
        <end position="814"/>
    </location>
</feature>
<name>A0A9C7F6S1_9VIRU</name>
<organism evidence="2">
    <name type="scientific">Melicertus latisulcatus majanivirus</name>
    <dbReference type="NCBI Taxonomy" id="2984277"/>
    <lineage>
        <taxon>Viruses</taxon>
        <taxon>Viruses incertae sedis</taxon>
        <taxon>Naldaviricetes</taxon>
        <taxon>Nimaviridae</taxon>
    </lineage>
</organism>
<proteinExistence type="predicted"/>
<evidence type="ECO:0000256" key="1">
    <source>
        <dbReference type="SAM" id="MobiDB-lite"/>
    </source>
</evidence>
<protein>
    <submittedName>
        <fullName evidence="2">Wsv285-like protein</fullName>
    </submittedName>
</protein>
<feature type="compositionally biased region" description="Acidic residues" evidence="1">
    <location>
        <begin position="904"/>
        <end position="926"/>
    </location>
</feature>
<feature type="region of interest" description="Disordered" evidence="1">
    <location>
        <begin position="796"/>
        <end position="817"/>
    </location>
</feature>
<sequence length="926" mass="106773">MEAANIEKIIEYLLTLANKRKSVNVKNYIFDKDSIKSAIRTKQTDENGWNDIIRMFDSQEEYLKHSRLSIMELGQCKYPIDLKYNGEELQTLTEDDLEGLYKEGVCWNGTVLNSTLVVTVNILLDIIQHMGGNELWLFNRIHNDISKLNMKVKTVTEPLPENWAQSPIWTSTYFSYVTIVNDMESMKAVLNAIGCQIQDKGTEHNNKFTQICYSFRFTDTALGHPMELSMGSGCFHKSGQNVPMERKDGNAANKMNGEDINMTNENSFVMQMMDGGKGYDMNNFKHNNKDEDNKTEISYIFRGKFPTIGPRNHFDEHKYIAKKYIVFLDHVLSSLSTPRSKIHNGNVFNVTNDKYESTLAIYLALIHPKTKFRFLLSLFLTVVLMRTRGLKPDAKFDSKKKTLSHGRETKVSHMDHTGPRFRMVCETCVCKSVCKHAHKYYPHALHSHDSLPVKSNIDDPMMSYKKSDFNIEEKCYPNRVIHQHFCSIVFPCKRAKQSEILLKNNQLSMRQKDSKLNVPTYTEELLNGMTEYHRQSCPTSMVEEYLNSMVLKSWDTIRDTAKKNGMSYKDLVLEFIKIPLIFGNIERMLNTDYYNDTSNNSVNFKSCCIFYKKHDHIKTAFEALSLFFDYDIKKIYTDTNLSNICDDKDGCLKKIKSGLEAVAFLTNKKAASFLTTINNHFYIMSHTALSGFRHKCELTQQGLTNQEGLMFHQIALQNYSLICSPDYLSKNDSQQNIIDDAVIEGITSDLNDNTFDLLDLTIREEIDDIINNKTIDIFKTTEDVPTKEFKDIQRKKTNDHTMTHSMNTIDNDYNTADDGGSDTFTNNKRKALDEANKQDKNIVKRIKTVTEEEEKDDTDNDDEETMNVENSNDSNYNNNNNNKNNGNNIANDCSSNVRKKENKDIDDDEDHDDDIDEEDEDEDEET</sequence>
<evidence type="ECO:0000313" key="2">
    <source>
        <dbReference type="EMBL" id="BDT62396.1"/>
    </source>
</evidence>